<keyword evidence="2" id="KW-1185">Reference proteome</keyword>
<organism evidence="1 2">
    <name type="scientific">Leucogyrophana mollusca</name>
    <dbReference type="NCBI Taxonomy" id="85980"/>
    <lineage>
        <taxon>Eukaryota</taxon>
        <taxon>Fungi</taxon>
        <taxon>Dikarya</taxon>
        <taxon>Basidiomycota</taxon>
        <taxon>Agaricomycotina</taxon>
        <taxon>Agaricomycetes</taxon>
        <taxon>Agaricomycetidae</taxon>
        <taxon>Boletales</taxon>
        <taxon>Boletales incertae sedis</taxon>
        <taxon>Leucogyrophana</taxon>
    </lineage>
</organism>
<gene>
    <name evidence="1" type="ORF">BV22DRAFT_1132909</name>
</gene>
<accession>A0ACB8B4B7</accession>
<comment type="caution">
    <text evidence="1">The sequence shown here is derived from an EMBL/GenBank/DDBJ whole genome shotgun (WGS) entry which is preliminary data.</text>
</comment>
<evidence type="ECO:0000313" key="2">
    <source>
        <dbReference type="Proteomes" id="UP000790709"/>
    </source>
</evidence>
<sequence>MSEPELIYGLYARERHVVEVETWKRIMLEDDRTTRWRVTGAIQLKDTSINHSFHEFLQISIEHIDTGTQANIIAERKVEWDQVVAGPQDLLTEGTFELIRSVKFDNARRTLTIRQLAWILNAVRSSAPKYKLLWAQCYWFCARVYDIIKIRYYGLESIHDAFAKMGKYWKITPWQKPALNVRSMDIPVINIPLPSAIGVDLTPFQVVAEVESSSNEDAEICDDLLAKPDKDKNIKSYYAAMNAYQKDVVHSGVLEEGISQDSDESAEAEIAALSKIFKGDPKLDLAQALVEGAILRALDELEDLDKTKRTEN</sequence>
<dbReference type="Proteomes" id="UP000790709">
    <property type="component" value="Unassembled WGS sequence"/>
</dbReference>
<dbReference type="EMBL" id="MU266567">
    <property type="protein sequence ID" value="KAH7920631.1"/>
    <property type="molecule type" value="Genomic_DNA"/>
</dbReference>
<name>A0ACB8B4B7_9AGAM</name>
<evidence type="ECO:0000313" key="1">
    <source>
        <dbReference type="EMBL" id="KAH7920631.1"/>
    </source>
</evidence>
<reference evidence="1" key="1">
    <citation type="journal article" date="2021" name="New Phytol.">
        <title>Evolutionary innovations through gain and loss of genes in the ectomycorrhizal Boletales.</title>
        <authorList>
            <person name="Wu G."/>
            <person name="Miyauchi S."/>
            <person name="Morin E."/>
            <person name="Kuo A."/>
            <person name="Drula E."/>
            <person name="Varga T."/>
            <person name="Kohler A."/>
            <person name="Feng B."/>
            <person name="Cao Y."/>
            <person name="Lipzen A."/>
            <person name="Daum C."/>
            <person name="Hundley H."/>
            <person name="Pangilinan J."/>
            <person name="Johnson J."/>
            <person name="Barry K."/>
            <person name="LaButti K."/>
            <person name="Ng V."/>
            <person name="Ahrendt S."/>
            <person name="Min B."/>
            <person name="Choi I.G."/>
            <person name="Park H."/>
            <person name="Plett J.M."/>
            <person name="Magnuson J."/>
            <person name="Spatafora J.W."/>
            <person name="Nagy L.G."/>
            <person name="Henrissat B."/>
            <person name="Grigoriev I.V."/>
            <person name="Yang Z.L."/>
            <person name="Xu J."/>
            <person name="Martin F.M."/>
        </authorList>
    </citation>
    <scope>NUCLEOTIDE SEQUENCE</scope>
    <source>
        <strain evidence="1">KUC20120723A-06</strain>
    </source>
</reference>
<protein>
    <submittedName>
        <fullName evidence="1">Uncharacterized protein</fullName>
    </submittedName>
</protein>
<proteinExistence type="predicted"/>